<evidence type="ECO:0000313" key="2">
    <source>
        <dbReference type="EMBL" id="QEI07526.1"/>
    </source>
</evidence>
<keyword evidence="1" id="KW-1133">Transmembrane helix</keyword>
<evidence type="ECO:0000313" key="3">
    <source>
        <dbReference type="Proteomes" id="UP000325161"/>
    </source>
</evidence>
<name>A0A5C0B0P4_9BURK</name>
<dbReference type="KEGG" id="pacr:FXN63_18045"/>
<keyword evidence="3" id="KW-1185">Reference proteome</keyword>
<protein>
    <submittedName>
        <fullName evidence="2">Poly-beta-1,6-N-acetyl-D-glucosamine biosynthesis protein PgaD</fullName>
    </submittedName>
</protein>
<reference evidence="2 3" key="1">
    <citation type="submission" date="2019-08" db="EMBL/GenBank/DDBJ databases">
        <title>Amphibian skin-associated Pigmentiphaga: genome sequence and occurrence across geography and hosts.</title>
        <authorList>
            <person name="Bletz M.C."/>
            <person name="Bunk B."/>
            <person name="Sproeer C."/>
            <person name="Biwer P."/>
            <person name="Reiter S."/>
            <person name="Rabemananjara F.C.E."/>
            <person name="Schulz S."/>
            <person name="Overmann J."/>
            <person name="Vences M."/>
        </authorList>
    </citation>
    <scope>NUCLEOTIDE SEQUENCE [LARGE SCALE GENOMIC DNA]</scope>
    <source>
        <strain evidence="2 3">Mada1488</strain>
    </source>
</reference>
<sequence>MTEDPLIIGPYPDEAIRPATGAVRPPPRTRDWAQPAQDEEPILDAARVSLDAIRQNRSAPAALVLFLWLRVVRPLLVTVFWIGVFAYSWRHFFKPTENLNDYHLLLVYGAIILGIFFIMLLMGPWRREAQQTEARNYMIRRSSTAELAEFAALGSQRVSRWQRARRLLAHHDRKGRLRHAADLDTGLAAATPDGAAAVRVPVMGPPRPEEQ</sequence>
<dbReference type="EMBL" id="CP043046">
    <property type="protein sequence ID" value="QEI07526.1"/>
    <property type="molecule type" value="Genomic_DNA"/>
</dbReference>
<keyword evidence="1" id="KW-0472">Membrane</keyword>
<dbReference type="OrthoDB" id="8847219at2"/>
<dbReference type="Pfam" id="PF13994">
    <property type="entry name" value="PgaD"/>
    <property type="match status" value="1"/>
</dbReference>
<evidence type="ECO:0000256" key="1">
    <source>
        <dbReference type="SAM" id="Phobius"/>
    </source>
</evidence>
<dbReference type="AlphaFoldDB" id="A0A5C0B0P4"/>
<dbReference type="Proteomes" id="UP000325161">
    <property type="component" value="Chromosome"/>
</dbReference>
<gene>
    <name evidence="2" type="ORF">FXN63_18045</name>
</gene>
<organism evidence="2 3">
    <name type="scientific">Pigmentiphaga aceris</name>
    <dbReference type="NCBI Taxonomy" id="1940612"/>
    <lineage>
        <taxon>Bacteria</taxon>
        <taxon>Pseudomonadati</taxon>
        <taxon>Pseudomonadota</taxon>
        <taxon>Betaproteobacteria</taxon>
        <taxon>Burkholderiales</taxon>
        <taxon>Alcaligenaceae</taxon>
        <taxon>Pigmentiphaga</taxon>
    </lineage>
</organism>
<accession>A0A5C0B0P4</accession>
<dbReference type="GO" id="GO:0043709">
    <property type="term" value="P:cell adhesion involved in single-species biofilm formation"/>
    <property type="evidence" value="ECO:0007669"/>
    <property type="project" value="InterPro"/>
</dbReference>
<feature type="transmembrane region" description="Helical" evidence="1">
    <location>
        <begin position="61"/>
        <end position="82"/>
    </location>
</feature>
<dbReference type="RefSeq" id="WP_148816573.1">
    <property type="nucleotide sequence ID" value="NZ_CP043046.1"/>
</dbReference>
<proteinExistence type="predicted"/>
<feature type="transmembrane region" description="Helical" evidence="1">
    <location>
        <begin position="102"/>
        <end position="122"/>
    </location>
</feature>
<keyword evidence="1" id="KW-0812">Transmembrane</keyword>
<dbReference type="InterPro" id="IPR023829">
    <property type="entry name" value="PGA_PgaD"/>
</dbReference>